<comment type="caution">
    <text evidence="2">The sequence shown here is derived from an EMBL/GenBank/DDBJ whole genome shotgun (WGS) entry which is preliminary data.</text>
</comment>
<dbReference type="Proteomes" id="UP000297872">
    <property type="component" value="Unassembled WGS sequence"/>
</dbReference>
<keyword evidence="3" id="KW-1185">Reference proteome</keyword>
<gene>
    <name evidence="2" type="primary">traG</name>
    <name evidence="2" type="ORF">EXN75_11080</name>
</gene>
<dbReference type="SUPFAM" id="SSF52540">
    <property type="entry name" value="P-loop containing nucleoside triphosphate hydrolases"/>
    <property type="match status" value="1"/>
</dbReference>
<reference evidence="2 3" key="1">
    <citation type="submission" date="2019-02" db="EMBL/GenBank/DDBJ databases">
        <title>Draft Genome Sequence of the Prevotella sp. BCRC 81118, Isolated from Human Feces.</title>
        <authorList>
            <person name="Huang C.-H."/>
        </authorList>
    </citation>
    <scope>NUCLEOTIDE SEQUENCE [LARGE SCALE GENOMIC DNA]</scope>
    <source>
        <strain evidence="2 3">BCRC 81118</strain>
    </source>
</reference>
<dbReference type="InterPro" id="IPR053155">
    <property type="entry name" value="F-pilin_assembly_TraC"/>
</dbReference>
<dbReference type="InterPro" id="IPR043964">
    <property type="entry name" value="P-loop_TraG"/>
</dbReference>
<dbReference type="Gene3D" id="1.10.8.730">
    <property type="match status" value="1"/>
</dbReference>
<dbReference type="PANTHER" id="PTHR38467">
    <property type="match status" value="1"/>
</dbReference>
<proteinExistence type="predicted"/>
<dbReference type="NCBIfam" id="TIGR03783">
    <property type="entry name" value="Bac_Flav_CT_G"/>
    <property type="match status" value="1"/>
</dbReference>
<protein>
    <submittedName>
        <fullName evidence="2">TraG family conjugative transposon ATPase</fullName>
    </submittedName>
</protein>
<dbReference type="PANTHER" id="PTHR38467:SF1">
    <property type="entry name" value="CONJUGATIVE TRANSFER: ASSEMBLY"/>
    <property type="match status" value="1"/>
</dbReference>
<dbReference type="InterPro" id="IPR027417">
    <property type="entry name" value="P-loop_NTPase"/>
</dbReference>
<accession>A0A4Y8VC74</accession>
<dbReference type="EMBL" id="SGVY01000030">
    <property type="protein sequence ID" value="TFH78746.1"/>
    <property type="molecule type" value="Genomic_DNA"/>
</dbReference>
<dbReference type="InterPro" id="IPR022509">
    <property type="entry name" value="Conjugation_ATPase_TraG"/>
</dbReference>
<organism evidence="2 3">
    <name type="scientific">Segatella hominis</name>
    <dbReference type="NCBI Taxonomy" id="2518605"/>
    <lineage>
        <taxon>Bacteria</taxon>
        <taxon>Pseudomonadati</taxon>
        <taxon>Bacteroidota</taxon>
        <taxon>Bacteroidia</taxon>
        <taxon>Bacteroidales</taxon>
        <taxon>Prevotellaceae</taxon>
        <taxon>Segatella</taxon>
    </lineage>
</organism>
<dbReference type="Pfam" id="PF19044">
    <property type="entry name" value="P-loop_TraG"/>
    <property type="match status" value="1"/>
</dbReference>
<feature type="domain" description="TraG P-loop" evidence="1">
    <location>
        <begin position="416"/>
        <end position="819"/>
    </location>
</feature>
<evidence type="ECO:0000313" key="2">
    <source>
        <dbReference type="EMBL" id="TFH78746.1"/>
    </source>
</evidence>
<evidence type="ECO:0000313" key="3">
    <source>
        <dbReference type="Proteomes" id="UP000297872"/>
    </source>
</evidence>
<dbReference type="RefSeq" id="WP_134843870.1">
    <property type="nucleotide sequence ID" value="NZ_SGVY01000030.1"/>
</dbReference>
<dbReference type="AlphaFoldDB" id="A0A4Y8VC74"/>
<name>A0A4Y8VC74_9BACT</name>
<dbReference type="GeneID" id="302995822"/>
<dbReference type="Gene3D" id="3.40.50.300">
    <property type="entry name" value="P-loop containing nucleotide triphosphate hydrolases"/>
    <property type="match status" value="1"/>
</dbReference>
<evidence type="ECO:0000259" key="1">
    <source>
        <dbReference type="Pfam" id="PF19044"/>
    </source>
</evidence>
<dbReference type="OrthoDB" id="596266at2"/>
<sequence length="852" mass="98234">MVLYVILFFVAICIGMAISVYAFGTGGKRKKIFQDIYFSVEDTDGIGVLYTKTGEYSAILRMENPVQKYSANIDSYYEFTNLFAAIAQTLGEGYALHKQDIFTRKQFKDESGKGHEFLSESYFRYFNGREYTDSMTYLTITQENKKSRLMSFDNKKWRDFLVKIRKVQDQLKDAGIKSEFLNKQEASVYVDRFFAMNFRDKMVSMTGFKVDDEMIGMGDRRCKVYSLVDVDCANLPTQIRPFTNIEVNNTSMPVDLVALVDSIPGVESVVYTQIIFVPNQKRELAMLDKKKNRHASMPNPSNLIAVEDIKRVQEVIARENKLLVYTHYNLIVTVKPDTDIQKCTNHLENAFGRMGIHISKRAYNQLELFVNSFPGNCYGMNADYDRFLTLGDAATCLMYKEKIVHSEDTPFKVYYTDRQGVPVAIDISGKEGRNKLTDNSNFFVLGPSGSGKSFYVNSMVRQAHEQDTDIVLVDTGNSYEGLCEYFGGKYISYTEEHPITMNPFKIKREEWNIEKLGFLKNLVMLIWKGSQGTVSKTEDRLIEQVINEYYDAYFTTKRVSNLCFNTFYEFSTERLPKICEENGLHGIDLSSYNYLLKDFYKGGSHDVTLNENMDSSLFDETFIVFEIDSIKDDPLLFPLVTLIIMDVFLQKMRIKKNRKMLIIEEAWKAIASPMMAEYIKYLYKTARKFWASVGVVTQEIQDIIGSEIVKEAIINNSDVVMLLDQSKFKERFDTIKAILGLTDVDCKKIFTINRLENKEGRSFFREVFIRRGQTSNVYGVEEPHECYMTYTTERAEKEALKLYKRELKCNHQQAIEAYCRDWDASGISKSLAFAQKVNQAGKVLNLGNKNKK</sequence>